<proteinExistence type="predicted"/>
<protein>
    <submittedName>
        <fullName evidence="1">Uncharacterized protein</fullName>
    </submittedName>
</protein>
<accession>A0A9D4EJ18</accession>
<dbReference type="EMBL" id="JAIWYP010000008">
    <property type="protein sequence ID" value="KAH3781569.1"/>
    <property type="molecule type" value="Genomic_DNA"/>
</dbReference>
<dbReference type="AlphaFoldDB" id="A0A9D4EJ18"/>
<comment type="caution">
    <text evidence="1">The sequence shown here is derived from an EMBL/GenBank/DDBJ whole genome shotgun (WGS) entry which is preliminary data.</text>
</comment>
<evidence type="ECO:0000313" key="2">
    <source>
        <dbReference type="Proteomes" id="UP000828390"/>
    </source>
</evidence>
<organism evidence="1 2">
    <name type="scientific">Dreissena polymorpha</name>
    <name type="common">Zebra mussel</name>
    <name type="synonym">Mytilus polymorpha</name>
    <dbReference type="NCBI Taxonomy" id="45954"/>
    <lineage>
        <taxon>Eukaryota</taxon>
        <taxon>Metazoa</taxon>
        <taxon>Spiralia</taxon>
        <taxon>Lophotrochozoa</taxon>
        <taxon>Mollusca</taxon>
        <taxon>Bivalvia</taxon>
        <taxon>Autobranchia</taxon>
        <taxon>Heteroconchia</taxon>
        <taxon>Euheterodonta</taxon>
        <taxon>Imparidentia</taxon>
        <taxon>Neoheterodontei</taxon>
        <taxon>Myida</taxon>
        <taxon>Dreissenoidea</taxon>
        <taxon>Dreissenidae</taxon>
        <taxon>Dreissena</taxon>
    </lineage>
</organism>
<keyword evidence="2" id="KW-1185">Reference proteome</keyword>
<reference evidence="1" key="2">
    <citation type="submission" date="2020-11" db="EMBL/GenBank/DDBJ databases">
        <authorList>
            <person name="McCartney M.A."/>
            <person name="Auch B."/>
            <person name="Kono T."/>
            <person name="Mallez S."/>
            <person name="Becker A."/>
            <person name="Gohl D.M."/>
            <person name="Silverstein K.A.T."/>
            <person name="Koren S."/>
            <person name="Bechman K.B."/>
            <person name="Herman A."/>
            <person name="Abrahante J.E."/>
            <person name="Garbe J."/>
        </authorList>
    </citation>
    <scope>NUCLEOTIDE SEQUENCE</scope>
    <source>
        <strain evidence="1">Duluth1</strain>
        <tissue evidence="1">Whole animal</tissue>
    </source>
</reference>
<gene>
    <name evidence="1" type="ORF">DPMN_159400</name>
</gene>
<dbReference type="Proteomes" id="UP000828390">
    <property type="component" value="Unassembled WGS sequence"/>
</dbReference>
<evidence type="ECO:0000313" key="1">
    <source>
        <dbReference type="EMBL" id="KAH3781569.1"/>
    </source>
</evidence>
<reference evidence="1" key="1">
    <citation type="journal article" date="2019" name="bioRxiv">
        <title>The Genome of the Zebra Mussel, Dreissena polymorpha: A Resource for Invasive Species Research.</title>
        <authorList>
            <person name="McCartney M.A."/>
            <person name="Auch B."/>
            <person name="Kono T."/>
            <person name="Mallez S."/>
            <person name="Zhang Y."/>
            <person name="Obille A."/>
            <person name="Becker A."/>
            <person name="Abrahante J.E."/>
            <person name="Garbe J."/>
            <person name="Badalamenti J.P."/>
            <person name="Herman A."/>
            <person name="Mangelson H."/>
            <person name="Liachko I."/>
            <person name="Sullivan S."/>
            <person name="Sone E.D."/>
            <person name="Koren S."/>
            <person name="Silverstein K.A.T."/>
            <person name="Beckman K.B."/>
            <person name="Gohl D.M."/>
        </authorList>
    </citation>
    <scope>NUCLEOTIDE SEQUENCE</scope>
    <source>
        <strain evidence="1">Duluth1</strain>
        <tissue evidence="1">Whole animal</tissue>
    </source>
</reference>
<name>A0A9D4EJ18_DREPO</name>
<sequence>MIKALVLTGDDCMIEAKTKLAAVASDPEQFFSYSLLRDISCESRMKHKQKSIWYAYGPN</sequence>